<keyword evidence="2" id="KW-1133">Transmembrane helix</keyword>
<feature type="transmembrane region" description="Helical" evidence="2">
    <location>
        <begin position="24"/>
        <end position="45"/>
    </location>
</feature>
<comment type="caution">
    <text evidence="3">The sequence shown here is derived from an EMBL/GenBank/DDBJ whole genome shotgun (WGS) entry which is preliminary data.</text>
</comment>
<keyword evidence="2" id="KW-0472">Membrane</keyword>
<keyword evidence="4" id="KW-1185">Reference proteome</keyword>
<feature type="region of interest" description="Disordered" evidence="1">
    <location>
        <begin position="449"/>
        <end position="483"/>
    </location>
</feature>
<dbReference type="AlphaFoldDB" id="A0A9N9BW08"/>
<feature type="compositionally biased region" description="Basic residues" evidence="1">
    <location>
        <begin position="576"/>
        <end position="586"/>
    </location>
</feature>
<feature type="region of interest" description="Disordered" evidence="1">
    <location>
        <begin position="321"/>
        <end position="377"/>
    </location>
</feature>
<evidence type="ECO:0000313" key="4">
    <source>
        <dbReference type="Proteomes" id="UP000789405"/>
    </source>
</evidence>
<feature type="region of interest" description="Disordered" evidence="1">
    <location>
        <begin position="558"/>
        <end position="591"/>
    </location>
</feature>
<evidence type="ECO:0000313" key="3">
    <source>
        <dbReference type="EMBL" id="CAG8581676.1"/>
    </source>
</evidence>
<accession>A0A9N9BW08</accession>
<feature type="compositionally biased region" description="Polar residues" evidence="1">
    <location>
        <begin position="558"/>
        <end position="575"/>
    </location>
</feature>
<reference evidence="3" key="1">
    <citation type="submission" date="2021-06" db="EMBL/GenBank/DDBJ databases">
        <authorList>
            <person name="Kallberg Y."/>
            <person name="Tangrot J."/>
            <person name="Rosling A."/>
        </authorList>
    </citation>
    <scope>NUCLEOTIDE SEQUENCE</scope>
    <source>
        <strain evidence="3">MA453B</strain>
    </source>
</reference>
<keyword evidence="2" id="KW-0812">Transmembrane</keyword>
<feature type="non-terminal residue" evidence="3">
    <location>
        <position position="685"/>
    </location>
</feature>
<feature type="transmembrane region" description="Helical" evidence="2">
    <location>
        <begin position="142"/>
        <end position="159"/>
    </location>
</feature>
<sequence length="685" mass="76704">GEILPASYVERQKGDGVGFTRLSFLKWGSLASIVLSGACICTYYIKEVDSATIPRDFTEMNGQGFGSANLRNAGPFKTNTLLDLGRSNFASTPSIITANHLSSPFLIGYAVIEVVVAPSGLFGVFGAISNNIFLMCRYSRDHWFSVVVLTIIDVVKIILSFTMKYNTIDSCITNPNDLNQRTVCENKVDFDIKAGLVVFGAQEVILVALGSLTWYCAKRISQKPTNKIMRESERREETKNIDMEVQESHVANDITSIVSTDILEKRQHMDQDSLMANPPSPFIRRPTQHQRQENQISDGIKQEYNQIPDGINQEYNQIPDGIKQEYNHNPNNSRIQENNGSNSNITQNTQRFDQIHTTPTHKPSVPIPQKQCSQGLPPALPSTSYNNSSNSRPPIVHRHNSMLPPRRLANYQLTSHYVPDTRPVNGNGMMFPPILNQTESISVPFLRSHKRSDSFPQPRPLPLPPIANHSDTYQVSQQSTSRGNTNYKIDQPSIVQSNEPFLQSSFSRSLPNLHDSSIIEPPIPIPYSDTVLYTQQINNDITPMPNTIYSQPKALNNSSKSFEASNTIQNSNNRNSLKRMRRKSAHSVRGEAIQRPDYGSLYNHYYDLQTTSKLGVNDRNINNQITNDYYINNSYVAHSRLTNQVFPYGGGGGTLKSGGNSKNINKQNFNQIANTSYTNNSYAIA</sequence>
<gene>
    <name evidence="3" type="ORF">DERYTH_LOCUS6722</name>
</gene>
<evidence type="ECO:0000256" key="2">
    <source>
        <dbReference type="SAM" id="Phobius"/>
    </source>
</evidence>
<dbReference type="OrthoDB" id="2396407at2759"/>
<feature type="compositionally biased region" description="Polar residues" evidence="1">
    <location>
        <begin position="469"/>
        <end position="483"/>
    </location>
</feature>
<feature type="compositionally biased region" description="Polar residues" evidence="1">
    <location>
        <begin position="327"/>
        <end position="361"/>
    </location>
</feature>
<name>A0A9N9BW08_9GLOM</name>
<dbReference type="EMBL" id="CAJVPY010003107">
    <property type="protein sequence ID" value="CAG8581676.1"/>
    <property type="molecule type" value="Genomic_DNA"/>
</dbReference>
<evidence type="ECO:0000256" key="1">
    <source>
        <dbReference type="SAM" id="MobiDB-lite"/>
    </source>
</evidence>
<proteinExistence type="predicted"/>
<feature type="transmembrane region" description="Helical" evidence="2">
    <location>
        <begin position="106"/>
        <end position="130"/>
    </location>
</feature>
<dbReference type="Proteomes" id="UP000789405">
    <property type="component" value="Unassembled WGS sequence"/>
</dbReference>
<organism evidence="3 4">
    <name type="scientific">Dentiscutata erythropus</name>
    <dbReference type="NCBI Taxonomy" id="1348616"/>
    <lineage>
        <taxon>Eukaryota</taxon>
        <taxon>Fungi</taxon>
        <taxon>Fungi incertae sedis</taxon>
        <taxon>Mucoromycota</taxon>
        <taxon>Glomeromycotina</taxon>
        <taxon>Glomeromycetes</taxon>
        <taxon>Diversisporales</taxon>
        <taxon>Gigasporaceae</taxon>
        <taxon>Dentiscutata</taxon>
    </lineage>
</organism>
<feature type="transmembrane region" description="Helical" evidence="2">
    <location>
        <begin position="196"/>
        <end position="215"/>
    </location>
</feature>
<protein>
    <submittedName>
        <fullName evidence="3">26018_t:CDS:1</fullName>
    </submittedName>
</protein>